<feature type="transmembrane region" description="Helical" evidence="2">
    <location>
        <begin position="12"/>
        <end position="29"/>
    </location>
</feature>
<reference evidence="4 5" key="1">
    <citation type="journal article" date="2022" name="Mar. Drugs">
        <title>Bioassay-Guided Fractionation Leads to the Detection of Cholic Acid Generated by the Rare Thalassomonas sp.</title>
        <authorList>
            <person name="Pheiffer F."/>
            <person name="Schneider Y.K."/>
            <person name="Hansen E.H."/>
            <person name="Andersen J.H."/>
            <person name="Isaksson J."/>
            <person name="Busche T."/>
            <person name="R C."/>
            <person name="Kalinowski J."/>
            <person name="Zyl L.V."/>
            <person name="Trindade M."/>
        </authorList>
    </citation>
    <scope>NUCLEOTIDE SEQUENCE [LARGE SCALE GENOMIC DNA]</scope>
    <source>
        <strain evidence="4 5">A5K-61T</strain>
    </source>
</reference>
<dbReference type="PROSITE" id="PS00141">
    <property type="entry name" value="ASP_PROTEASE"/>
    <property type="match status" value="1"/>
</dbReference>
<dbReference type="InterPro" id="IPR034122">
    <property type="entry name" value="Retropepsin-like_bacterial"/>
</dbReference>
<dbReference type="InterPro" id="IPR001995">
    <property type="entry name" value="Peptidase_A2_cat"/>
</dbReference>
<protein>
    <submittedName>
        <fullName evidence="4">Clan AA aspartic protease</fullName>
    </submittedName>
</protein>
<sequence length="417" mass="46856">MKPVYIKVMRYFLLLLLSVSLALNGYFYLKLQALAPHGSEFFFSARPAGEKQALSGKAQVRKTSASPIEGKSPGQNPADSGAIISDESITALLTQIKAQVQSEAYYDALALFVDLKQEYPAQALPLREAWLTYIDNLLTAKRFSSAELFLQAYLHAYPDDIAFLSLRIDFFQAKRQTELAVEHAYELLYHILDYQQKVDYLNAARERVKQESQILLQRQAWQALAQLCQQVLALDPEFYEIQLLLARAEYEQDFLAAAESNARPLLDLPQLASRAQSLLDRIDAAYTEPSRIPLIQEGQHYIVRGLINQDHPVALMLDTGASISLLSQDTFEQLGLAAQASFIETIRLNTAGGVVNSSLYQVSSFEISGYILKDMHFAVSPYFSSDHDGLLGMNYLGRFNFYIDQADNSLKLEQKSP</sequence>
<organism evidence="4 5">
    <name type="scientific">Thalassomonas haliotis</name>
    <dbReference type="NCBI Taxonomy" id="485448"/>
    <lineage>
        <taxon>Bacteria</taxon>
        <taxon>Pseudomonadati</taxon>
        <taxon>Pseudomonadota</taxon>
        <taxon>Gammaproteobacteria</taxon>
        <taxon>Alteromonadales</taxon>
        <taxon>Colwelliaceae</taxon>
        <taxon>Thalassomonas</taxon>
    </lineage>
</organism>
<evidence type="ECO:0000256" key="1">
    <source>
        <dbReference type="ARBA" id="ARBA00022801"/>
    </source>
</evidence>
<evidence type="ECO:0000313" key="4">
    <source>
        <dbReference type="EMBL" id="WDE10583.1"/>
    </source>
</evidence>
<accession>A0ABY7VCE2</accession>
<dbReference type="SUPFAM" id="SSF50630">
    <property type="entry name" value="Acid proteases"/>
    <property type="match status" value="1"/>
</dbReference>
<dbReference type="GO" id="GO:0008233">
    <property type="term" value="F:peptidase activity"/>
    <property type="evidence" value="ECO:0007669"/>
    <property type="project" value="UniProtKB-KW"/>
</dbReference>
<dbReference type="InterPro" id="IPR001969">
    <property type="entry name" value="Aspartic_peptidase_AS"/>
</dbReference>
<evidence type="ECO:0000313" key="5">
    <source>
        <dbReference type="Proteomes" id="UP001215231"/>
    </source>
</evidence>
<keyword evidence="1" id="KW-0378">Hydrolase</keyword>
<dbReference type="RefSeq" id="WP_274050626.1">
    <property type="nucleotide sequence ID" value="NZ_CP059693.1"/>
</dbReference>
<keyword evidence="2" id="KW-0472">Membrane</keyword>
<dbReference type="InterPro" id="IPR021109">
    <property type="entry name" value="Peptidase_aspartic_dom_sf"/>
</dbReference>
<dbReference type="CDD" id="cd05483">
    <property type="entry name" value="retropepsin_like_bacteria"/>
    <property type="match status" value="1"/>
</dbReference>
<evidence type="ECO:0000259" key="3">
    <source>
        <dbReference type="PROSITE" id="PS50175"/>
    </source>
</evidence>
<dbReference type="Gene3D" id="2.40.70.10">
    <property type="entry name" value="Acid Proteases"/>
    <property type="match status" value="1"/>
</dbReference>
<gene>
    <name evidence="4" type="ORF">H3N35_20315</name>
</gene>
<keyword evidence="2" id="KW-1133">Transmembrane helix</keyword>
<evidence type="ECO:0000256" key="2">
    <source>
        <dbReference type="SAM" id="Phobius"/>
    </source>
</evidence>
<keyword evidence="4" id="KW-0645">Protease</keyword>
<dbReference type="Pfam" id="PF13650">
    <property type="entry name" value="Asp_protease_2"/>
    <property type="match status" value="1"/>
</dbReference>
<feature type="domain" description="Peptidase A2" evidence="3">
    <location>
        <begin position="313"/>
        <end position="400"/>
    </location>
</feature>
<keyword evidence="5" id="KW-1185">Reference proteome</keyword>
<dbReference type="PROSITE" id="PS50175">
    <property type="entry name" value="ASP_PROT_RETROV"/>
    <property type="match status" value="1"/>
</dbReference>
<dbReference type="GO" id="GO:0006508">
    <property type="term" value="P:proteolysis"/>
    <property type="evidence" value="ECO:0007669"/>
    <property type="project" value="UniProtKB-KW"/>
</dbReference>
<keyword evidence="2" id="KW-0812">Transmembrane</keyword>
<dbReference type="Proteomes" id="UP001215231">
    <property type="component" value="Chromosome"/>
</dbReference>
<dbReference type="EMBL" id="CP059693">
    <property type="protein sequence ID" value="WDE10583.1"/>
    <property type="molecule type" value="Genomic_DNA"/>
</dbReference>
<name>A0ABY7VCE2_9GAMM</name>
<proteinExistence type="predicted"/>